<reference evidence="2" key="1">
    <citation type="journal article" date="2019" name="MBio">
        <title>Virus Genomes from Deep Sea Sediments Expand the Ocean Megavirome and Support Independent Origins of Viral Gigantism.</title>
        <authorList>
            <person name="Backstrom D."/>
            <person name="Yutin N."/>
            <person name="Jorgensen S.L."/>
            <person name="Dharamshi J."/>
            <person name="Homa F."/>
            <person name="Zaremba-Niedwiedzka K."/>
            <person name="Spang A."/>
            <person name="Wolf Y.I."/>
            <person name="Koonin E.V."/>
            <person name="Ettema T.J."/>
        </authorList>
    </citation>
    <scope>NUCLEOTIDE SEQUENCE</scope>
</reference>
<dbReference type="InterPro" id="IPR011047">
    <property type="entry name" value="Quinoprotein_ADH-like_sf"/>
</dbReference>
<keyword evidence="1" id="KW-0472">Membrane</keyword>
<name>A0A481YXY7_9VIRU</name>
<proteinExistence type="predicted"/>
<evidence type="ECO:0000256" key="1">
    <source>
        <dbReference type="SAM" id="Phobius"/>
    </source>
</evidence>
<accession>A0A481YXY7</accession>
<protein>
    <submittedName>
        <fullName evidence="2">Uncharacterized protein</fullName>
    </submittedName>
</protein>
<keyword evidence="1" id="KW-1133">Transmembrane helix</keyword>
<gene>
    <name evidence="2" type="ORF">LCMAC202_00530</name>
</gene>
<organism evidence="2">
    <name type="scientific">Marseillevirus LCMAC202</name>
    <dbReference type="NCBI Taxonomy" id="2506606"/>
    <lineage>
        <taxon>Viruses</taxon>
        <taxon>Varidnaviria</taxon>
        <taxon>Bamfordvirae</taxon>
        <taxon>Nucleocytoviricota</taxon>
        <taxon>Megaviricetes</taxon>
        <taxon>Pimascovirales</taxon>
        <taxon>Pimascovirales incertae sedis</taxon>
        <taxon>Marseilleviridae</taxon>
    </lineage>
</organism>
<sequence length="256" mass="29592">MRYTVYVLVVIVLLYIILFKNKEYARIDAGRVYKVKEAQQGVAIDKRYFYAISNNSIGKYERKSGKGVLHKKLPFKHLNGGKIINGDLVVVNNPAGQPEGNALIWLDPLTLEIIDIMKLPYLQGSLTWVDWAWDKWWICDAYYKKKAKDTTIYCFDQNWNLEGYWKLPKKVVESIEPYSLSGGAWFGEYLCVTGHDKPEMYILQMPANRIHAKLLRTVQVCFDGQGFSFERGKGSVYVWGIRREESVVVRCSVDLE</sequence>
<dbReference type="EMBL" id="MK500369">
    <property type="protein sequence ID" value="QBK87717.1"/>
    <property type="molecule type" value="Genomic_DNA"/>
</dbReference>
<dbReference type="SUPFAM" id="SSF50998">
    <property type="entry name" value="Quinoprotein alcohol dehydrogenase-like"/>
    <property type="match status" value="1"/>
</dbReference>
<keyword evidence="1" id="KW-0812">Transmembrane</keyword>
<evidence type="ECO:0000313" key="2">
    <source>
        <dbReference type="EMBL" id="QBK87717.1"/>
    </source>
</evidence>
<feature type="transmembrane region" description="Helical" evidence="1">
    <location>
        <begin position="6"/>
        <end position="21"/>
    </location>
</feature>